<dbReference type="SUPFAM" id="SSF49482">
    <property type="entry name" value="Aromatic compound dioxygenase"/>
    <property type="match status" value="1"/>
</dbReference>
<dbReference type="InterPro" id="IPR015889">
    <property type="entry name" value="Intradiol_dOase_core"/>
</dbReference>
<evidence type="ECO:0000313" key="3">
    <source>
        <dbReference type="Proteomes" id="UP001230978"/>
    </source>
</evidence>
<dbReference type="InterPro" id="IPR000627">
    <property type="entry name" value="Intradiol_dOase_C"/>
</dbReference>
<dbReference type="PANTHER" id="PTHR34315">
    <property type="match status" value="1"/>
</dbReference>
<feature type="domain" description="Intradiol ring-cleavage dioxygenases" evidence="1">
    <location>
        <begin position="124"/>
        <end position="196"/>
    </location>
</feature>
<accession>A0ABY8Q5K2</accession>
<dbReference type="RefSeq" id="WP_281466189.1">
    <property type="nucleotide sequence ID" value="NZ_CP124535.1"/>
</dbReference>
<reference evidence="2 3" key="1">
    <citation type="submission" date="2023-04" db="EMBL/GenBank/DDBJ databases">
        <title>YMD61, complete Genome.</title>
        <authorList>
            <person name="Zhang J."/>
        </authorList>
    </citation>
    <scope>NUCLEOTIDE SEQUENCE [LARGE SCALE GENOMIC DNA]</scope>
    <source>
        <strain evidence="2 3">YMD61</strain>
    </source>
</reference>
<dbReference type="Gene3D" id="2.60.130.10">
    <property type="entry name" value="Aromatic compound dioxygenase"/>
    <property type="match status" value="1"/>
</dbReference>
<keyword evidence="3" id="KW-1185">Reference proteome</keyword>
<proteinExistence type="predicted"/>
<evidence type="ECO:0000313" key="2">
    <source>
        <dbReference type="EMBL" id="WGV16139.1"/>
    </source>
</evidence>
<dbReference type="Proteomes" id="UP001230978">
    <property type="component" value="Chromosome"/>
</dbReference>
<dbReference type="Pfam" id="PF00775">
    <property type="entry name" value="Dioxygenase_C"/>
    <property type="match status" value="1"/>
</dbReference>
<gene>
    <name evidence="2" type="ORF">QF092_18120</name>
</gene>
<organism evidence="2 3">
    <name type="scientific">Fuscovulum ytuae</name>
    <dbReference type="NCBI Taxonomy" id="3042299"/>
    <lineage>
        <taxon>Bacteria</taxon>
        <taxon>Pseudomonadati</taxon>
        <taxon>Pseudomonadota</taxon>
        <taxon>Alphaproteobacteria</taxon>
        <taxon>Rhodobacterales</taxon>
        <taxon>Paracoccaceae</taxon>
        <taxon>Fuscovulum</taxon>
    </lineage>
</organism>
<name>A0ABY8Q5K2_9RHOB</name>
<sequence length="290" mass="29893">MAAAYIVGTAAEGGMRRERGEREERRAEGLRADLPGLIGRRPILAGLVGGGAALAFGAGRGGAEVTGIGPDGAQCVGMPAEMAGPFPADGTNVRAGQVVNILTEAGVIREDIRESIGGLRPVAAGVPLRLDLRLVDVRRACAPLAGRAVYVWQCDAAGVYSIYGAPDRNYLRGVAISDAEGRVRMVTVVPGTYPGRWPHLHFEVFADAGAAVDGGAALLTGQFALPEEACRAAYAADAAYAASRVALDGVRFDRDGIFRNGTVAERAAQMLRVTGNTGGLVAVGEVGLVV</sequence>
<evidence type="ECO:0000259" key="1">
    <source>
        <dbReference type="Pfam" id="PF00775"/>
    </source>
</evidence>
<dbReference type="PANTHER" id="PTHR34315:SF1">
    <property type="entry name" value="INTRADIOL RING-CLEAVAGE DIOXYGENASES DOMAIN-CONTAINING PROTEIN-RELATED"/>
    <property type="match status" value="1"/>
</dbReference>
<protein>
    <recommendedName>
        <fullName evidence="1">Intradiol ring-cleavage dioxygenases domain-containing protein</fullName>
    </recommendedName>
</protein>
<dbReference type="EMBL" id="CP124535">
    <property type="protein sequence ID" value="WGV16139.1"/>
    <property type="molecule type" value="Genomic_DNA"/>
</dbReference>